<dbReference type="InterPro" id="IPR019264">
    <property type="entry name" value="DUF2179"/>
</dbReference>
<evidence type="ECO:0000256" key="5">
    <source>
        <dbReference type="ARBA" id="ARBA00023136"/>
    </source>
</evidence>
<dbReference type="InterPro" id="IPR015867">
    <property type="entry name" value="N-reg_PII/ATP_PRibTrfase_C"/>
</dbReference>
<keyword evidence="2" id="KW-1003">Cell membrane</keyword>
<comment type="subcellular location">
    <subcellularLocation>
        <location evidence="1">Cell membrane</location>
        <topology evidence="1">Multi-pass membrane protein</topology>
    </subcellularLocation>
</comment>
<dbReference type="PIRSF" id="PIRSF006483">
    <property type="entry name" value="Membrane_protein_YitT"/>
    <property type="match status" value="1"/>
</dbReference>
<accession>A0A212KHY6</accession>
<name>A0A212KHY6_9FIRM</name>
<gene>
    <name evidence="8" type="ORF">KL86CLO1_13175</name>
</gene>
<organism evidence="8">
    <name type="scientific">uncultured Eubacteriales bacterium</name>
    <dbReference type="NCBI Taxonomy" id="172733"/>
    <lineage>
        <taxon>Bacteria</taxon>
        <taxon>Bacillati</taxon>
        <taxon>Bacillota</taxon>
        <taxon>Clostridia</taxon>
        <taxon>Eubacteriales</taxon>
        <taxon>environmental samples</taxon>
    </lineage>
</organism>
<dbReference type="PANTHER" id="PTHR33545:SF5">
    <property type="entry name" value="UPF0750 MEMBRANE PROTEIN YITT"/>
    <property type="match status" value="1"/>
</dbReference>
<dbReference type="EMBL" id="FLUN01000001">
    <property type="protein sequence ID" value="SBW11165.1"/>
    <property type="molecule type" value="Genomic_DNA"/>
</dbReference>
<evidence type="ECO:0000256" key="4">
    <source>
        <dbReference type="ARBA" id="ARBA00022989"/>
    </source>
</evidence>
<feature type="transmembrane region" description="Helical" evidence="6">
    <location>
        <begin position="152"/>
        <end position="174"/>
    </location>
</feature>
<proteinExistence type="predicted"/>
<feature type="transmembrane region" description="Helical" evidence="6">
    <location>
        <begin position="111"/>
        <end position="131"/>
    </location>
</feature>
<dbReference type="InterPro" id="IPR003740">
    <property type="entry name" value="YitT"/>
</dbReference>
<evidence type="ECO:0000313" key="8">
    <source>
        <dbReference type="EMBL" id="SBW11165.1"/>
    </source>
</evidence>
<evidence type="ECO:0000259" key="7">
    <source>
        <dbReference type="Pfam" id="PF10035"/>
    </source>
</evidence>
<dbReference type="InterPro" id="IPR051461">
    <property type="entry name" value="UPF0750_membrane"/>
</dbReference>
<evidence type="ECO:0000256" key="6">
    <source>
        <dbReference type="SAM" id="Phobius"/>
    </source>
</evidence>
<dbReference type="Pfam" id="PF10035">
    <property type="entry name" value="DUF2179"/>
    <property type="match status" value="1"/>
</dbReference>
<feature type="transmembrane region" description="Helical" evidence="6">
    <location>
        <begin position="180"/>
        <end position="201"/>
    </location>
</feature>
<dbReference type="Pfam" id="PF02588">
    <property type="entry name" value="YitT_membrane"/>
    <property type="match status" value="1"/>
</dbReference>
<keyword evidence="5 6" id="KW-0472">Membrane</keyword>
<dbReference type="Gene3D" id="3.30.70.120">
    <property type="match status" value="1"/>
</dbReference>
<evidence type="ECO:0000256" key="2">
    <source>
        <dbReference type="ARBA" id="ARBA00022475"/>
    </source>
</evidence>
<dbReference type="PANTHER" id="PTHR33545">
    <property type="entry name" value="UPF0750 MEMBRANE PROTEIN YITT-RELATED"/>
    <property type="match status" value="1"/>
</dbReference>
<evidence type="ECO:0000256" key="1">
    <source>
        <dbReference type="ARBA" id="ARBA00004651"/>
    </source>
</evidence>
<evidence type="ECO:0000256" key="3">
    <source>
        <dbReference type="ARBA" id="ARBA00022692"/>
    </source>
</evidence>
<feature type="domain" description="DUF2179" evidence="7">
    <location>
        <begin position="227"/>
        <end position="281"/>
    </location>
</feature>
<reference evidence="8" key="1">
    <citation type="submission" date="2016-04" db="EMBL/GenBank/DDBJ databases">
        <authorList>
            <person name="Evans L.H."/>
            <person name="Alamgir A."/>
            <person name="Owens N."/>
            <person name="Weber N.D."/>
            <person name="Virtaneva K."/>
            <person name="Barbian K."/>
            <person name="Babar A."/>
            <person name="Rosenke K."/>
        </authorList>
    </citation>
    <scope>NUCLEOTIDE SEQUENCE</scope>
    <source>
        <strain evidence="8">86</strain>
    </source>
</reference>
<sequence>MKFKSKVMDAVWTYFLLTLASVIYAFGFNWCYKPNAIAFGGLTGVGQIINHFLPWAPIGTVVILMNIPLFLLGWKLLGGRLLVSSLYAMATSSLFIDLLDSVYVFHPMDQPLLGCIFGGVLLGFSLGLVFLRGATTGGTDLIARLLKLKIAWLPMGKLLLGIDLVAIVAAAIAFKSLYSALYGLVALYISTIVMDGVLYGLDNAKVAYIISDNYREIADSIVKDLDRGVTLLHGEGAYSGAAKKVLMCAFKQRQIVEIKRIVKELDPQAFIIVCEAHEVLGDGFREYKQNDI</sequence>
<protein>
    <recommendedName>
        <fullName evidence="7">DUF2179 domain-containing protein</fullName>
    </recommendedName>
</protein>
<keyword evidence="4 6" id="KW-1133">Transmembrane helix</keyword>
<feature type="transmembrane region" description="Helical" evidence="6">
    <location>
        <begin position="12"/>
        <end position="32"/>
    </location>
</feature>
<dbReference type="AlphaFoldDB" id="A0A212KHY6"/>
<dbReference type="GO" id="GO:0005886">
    <property type="term" value="C:plasma membrane"/>
    <property type="evidence" value="ECO:0007669"/>
    <property type="project" value="UniProtKB-SubCell"/>
</dbReference>
<dbReference type="CDD" id="cd16380">
    <property type="entry name" value="YitT_C"/>
    <property type="match status" value="1"/>
</dbReference>
<feature type="transmembrane region" description="Helical" evidence="6">
    <location>
        <begin position="52"/>
        <end position="74"/>
    </location>
</feature>
<keyword evidence="3 6" id="KW-0812">Transmembrane</keyword>